<dbReference type="InterPro" id="IPR005039">
    <property type="entry name" value="Ant_C"/>
</dbReference>
<comment type="caution">
    <text evidence="3">The sequence shown here is derived from an EMBL/GenBank/DDBJ whole genome shotgun (WGS) entry which is preliminary data.</text>
</comment>
<dbReference type="AlphaFoldDB" id="R7G8J2"/>
<dbReference type="EMBL" id="CBIN010000223">
    <property type="protein sequence ID" value="CDE23246.1"/>
    <property type="molecule type" value="Genomic_DNA"/>
</dbReference>
<dbReference type="Pfam" id="PF08346">
    <property type="entry name" value="AntA"/>
    <property type="match status" value="1"/>
</dbReference>
<proteinExistence type="predicted"/>
<name>R7G8J2_9FIRM</name>
<dbReference type="InterPro" id="IPR013557">
    <property type="entry name" value="AntA/B_antirep"/>
</dbReference>
<reference evidence="3" key="1">
    <citation type="submission" date="2012-11" db="EMBL/GenBank/DDBJ databases">
        <title>Dependencies among metagenomic species, viruses, plasmids and units of genetic variation.</title>
        <authorList>
            <person name="Nielsen H.B."/>
            <person name="Almeida M."/>
            <person name="Juncker A.S."/>
            <person name="Rasmussen S."/>
            <person name="Li J."/>
            <person name="Sunagawa S."/>
            <person name="Plichta D."/>
            <person name="Gautier L."/>
            <person name="Le Chatelier E."/>
            <person name="Peletier E."/>
            <person name="Bonde I."/>
            <person name="Nielsen T."/>
            <person name="Manichanh C."/>
            <person name="Arumugam M."/>
            <person name="Batto J."/>
            <person name="Santos M.B.Q.D."/>
            <person name="Blom N."/>
            <person name="Borruel N."/>
            <person name="Burgdorf K.S."/>
            <person name="Boumezbeur F."/>
            <person name="Casellas F."/>
            <person name="Dore J."/>
            <person name="Guarner F."/>
            <person name="Hansen T."/>
            <person name="Hildebrand F."/>
            <person name="Kaas R.S."/>
            <person name="Kennedy S."/>
            <person name="Kristiansen K."/>
            <person name="Kultima J.R."/>
            <person name="Leonard P."/>
            <person name="Levenez F."/>
            <person name="Lund O."/>
            <person name="Moumen B."/>
            <person name="Le Paslier D."/>
            <person name="Pons N."/>
            <person name="Pedersen O."/>
            <person name="Prifti E."/>
            <person name="Qin J."/>
            <person name="Raes J."/>
            <person name="Tap J."/>
            <person name="Tims S."/>
            <person name="Ussery D.W."/>
            <person name="Yamada T."/>
            <person name="MetaHit consortium"/>
            <person name="Renault P."/>
            <person name="Sicheritz-Ponten T."/>
            <person name="Bork P."/>
            <person name="Wang J."/>
            <person name="Brunak S."/>
            <person name="Ehrlich S.D."/>
        </authorList>
    </citation>
    <scope>NUCLEOTIDE SEQUENCE [LARGE SCALE GENOMIC DNA]</scope>
</reference>
<evidence type="ECO:0000313" key="3">
    <source>
        <dbReference type="EMBL" id="CDE23246.1"/>
    </source>
</evidence>
<protein>
    <recommendedName>
        <fullName evidence="5">Phage antirepressor protein</fullName>
    </recommendedName>
</protein>
<evidence type="ECO:0000313" key="4">
    <source>
        <dbReference type="Proteomes" id="UP000018093"/>
    </source>
</evidence>
<sequence length="240" mass="28263">MQELLKVNYDNDRITLSARELHEFLEIGTQYTKWFDRMCEYGFNENIDYQAISQKRLTAQGNETTYTDHEITIEMAKEISMLQRSEKGKRVRQYFISLEKKWNSPEFVMKRALEYSHKQVERLMLENEELKSKAFFADTVSASEDSILIGQLAKIISQNGHKIGQNRLFRWMRENGYLMNKGENFNLPTQKSMELGLMEIKERTVNNPDGSIRITKTTKITGKGQVYFVNKFLSNNEFCY</sequence>
<evidence type="ECO:0000259" key="1">
    <source>
        <dbReference type="Pfam" id="PF03374"/>
    </source>
</evidence>
<organism evidence="3 4">
    <name type="scientific">Amedibacillus dolichus CAG:375</name>
    <dbReference type="NCBI Taxonomy" id="1263076"/>
    <lineage>
        <taxon>Bacteria</taxon>
        <taxon>Bacillati</taxon>
        <taxon>Bacillota</taxon>
        <taxon>Erysipelotrichia</taxon>
        <taxon>Erysipelotrichales</taxon>
        <taxon>Erysipelotrichaceae</taxon>
        <taxon>Amedibacillus</taxon>
    </lineage>
</organism>
<feature type="domain" description="Antirepressor protein C-terminal" evidence="1">
    <location>
        <begin position="126"/>
        <end position="233"/>
    </location>
</feature>
<gene>
    <name evidence="3" type="ORF">BN631_00034</name>
</gene>
<dbReference type="GO" id="GO:0003677">
    <property type="term" value="F:DNA binding"/>
    <property type="evidence" value="ECO:0007669"/>
    <property type="project" value="InterPro"/>
</dbReference>
<feature type="domain" description="AntA/AntB antirepressor" evidence="2">
    <location>
        <begin position="17"/>
        <end position="85"/>
    </location>
</feature>
<dbReference type="Pfam" id="PF03374">
    <property type="entry name" value="ANT"/>
    <property type="match status" value="1"/>
</dbReference>
<evidence type="ECO:0008006" key="5">
    <source>
        <dbReference type="Google" id="ProtNLM"/>
    </source>
</evidence>
<accession>R7G8J2</accession>
<dbReference type="RefSeq" id="WP_022419650.1">
    <property type="nucleotide sequence ID" value="NZ_FR898498.1"/>
</dbReference>
<dbReference type="Proteomes" id="UP000018093">
    <property type="component" value="Unassembled WGS sequence"/>
</dbReference>
<evidence type="ECO:0000259" key="2">
    <source>
        <dbReference type="Pfam" id="PF08346"/>
    </source>
</evidence>